<dbReference type="PANTHER" id="PTHR10605">
    <property type="entry name" value="HEPARAN SULFATE SULFOTRANSFERASE"/>
    <property type="match status" value="1"/>
</dbReference>
<dbReference type="PANTHER" id="PTHR10605:SF65">
    <property type="entry name" value="GH20068P"/>
    <property type="match status" value="1"/>
</dbReference>
<accession>A0A1I8FRH7</accession>
<dbReference type="InterPro" id="IPR000863">
    <property type="entry name" value="Sulfotransferase_dom"/>
</dbReference>
<keyword evidence="2" id="KW-0325">Glycoprotein</keyword>
<dbReference type="Proteomes" id="UP000095280">
    <property type="component" value="Unplaced"/>
</dbReference>
<sequence length="246" mass="26582">MPPGCTKFGHGSGCGSRSLCFISCSIAADKFAVDNPPTAAVPGDRRQKVRHQGAARLLVAAPAGADRPARGGTTASWAWPGTAGACRLAVGFAGSGATCGCYWCCGTPVRRVISDYAQRLHRRASQGRPPVSLESLVFRRGDGSRRIDPRSPLVATSVYHRHLARWLAEFPRHQLHIVDGDRLVEKPFEELRLAEQFLGLPSRFRPEQFVYNASKGFYCARWTTTPCRAASARKRSSTSAGVAGDA</sequence>
<dbReference type="SUPFAM" id="SSF52540">
    <property type="entry name" value="P-loop containing nucleoside triphosphate hydrolases"/>
    <property type="match status" value="1"/>
</dbReference>
<evidence type="ECO:0000313" key="6">
    <source>
        <dbReference type="WBParaSite" id="maker-unitig_45741-snap-gene-0.3-mRNA-1"/>
    </source>
</evidence>
<dbReference type="Pfam" id="PF00685">
    <property type="entry name" value="Sulfotransfer_1"/>
    <property type="match status" value="1"/>
</dbReference>
<dbReference type="WBParaSite" id="maker-unitig_45741-snap-gene-0.3-mRNA-1">
    <property type="protein sequence ID" value="maker-unitig_45741-snap-gene-0.3-mRNA-1"/>
    <property type="gene ID" value="maker-unitig_45741-snap-gene-0.3"/>
</dbReference>
<dbReference type="GO" id="GO:0008467">
    <property type="term" value="F:[heparan sulfate]-glucosamine 3-sulfotransferase activity"/>
    <property type="evidence" value="ECO:0007669"/>
    <property type="project" value="TreeGrafter"/>
</dbReference>
<protein>
    <submittedName>
        <fullName evidence="6">Sulfotransfer_1 domain-containing protein</fullName>
    </submittedName>
</protein>
<dbReference type="InterPro" id="IPR037359">
    <property type="entry name" value="NST/OST"/>
</dbReference>
<evidence type="ECO:0000256" key="2">
    <source>
        <dbReference type="ARBA" id="ARBA00023180"/>
    </source>
</evidence>
<reference evidence="6" key="1">
    <citation type="submission" date="2016-11" db="UniProtKB">
        <authorList>
            <consortium name="WormBaseParasite"/>
        </authorList>
    </citation>
    <scope>IDENTIFICATION</scope>
</reference>
<feature type="binding site" evidence="3">
    <location>
        <position position="114"/>
    </location>
    <ligand>
        <name>3'-phosphoadenylyl sulfate</name>
        <dbReference type="ChEBI" id="CHEBI:58339"/>
    </ligand>
</feature>
<evidence type="ECO:0000259" key="4">
    <source>
        <dbReference type="Pfam" id="PF00685"/>
    </source>
</evidence>
<dbReference type="Gene3D" id="3.40.50.300">
    <property type="entry name" value="P-loop containing nucleotide triphosphate hydrolases"/>
    <property type="match status" value="1"/>
</dbReference>
<name>A0A1I8FRH7_9PLAT</name>
<feature type="domain" description="Sulfotransferase" evidence="4">
    <location>
        <begin position="156"/>
        <end position="244"/>
    </location>
</feature>
<evidence type="ECO:0000256" key="3">
    <source>
        <dbReference type="PIRSR" id="PIRSR637359-2"/>
    </source>
</evidence>
<dbReference type="InterPro" id="IPR027417">
    <property type="entry name" value="P-loop_NTPase"/>
</dbReference>
<evidence type="ECO:0000256" key="1">
    <source>
        <dbReference type="ARBA" id="ARBA00022679"/>
    </source>
</evidence>
<organism evidence="5 6">
    <name type="scientific">Macrostomum lignano</name>
    <dbReference type="NCBI Taxonomy" id="282301"/>
    <lineage>
        <taxon>Eukaryota</taxon>
        <taxon>Metazoa</taxon>
        <taxon>Spiralia</taxon>
        <taxon>Lophotrochozoa</taxon>
        <taxon>Platyhelminthes</taxon>
        <taxon>Rhabditophora</taxon>
        <taxon>Macrostomorpha</taxon>
        <taxon>Macrostomida</taxon>
        <taxon>Macrostomidae</taxon>
        <taxon>Macrostomum</taxon>
    </lineage>
</organism>
<evidence type="ECO:0000313" key="5">
    <source>
        <dbReference type="Proteomes" id="UP000095280"/>
    </source>
</evidence>
<keyword evidence="5" id="KW-1185">Reference proteome</keyword>
<dbReference type="AlphaFoldDB" id="A0A1I8FRH7"/>
<feature type="binding site" evidence="3">
    <location>
        <position position="218"/>
    </location>
    <ligand>
        <name>3'-phosphoadenylyl sulfate</name>
        <dbReference type="ChEBI" id="CHEBI:58339"/>
    </ligand>
</feature>
<proteinExistence type="predicted"/>
<keyword evidence="1" id="KW-0808">Transferase</keyword>